<protein>
    <submittedName>
        <fullName evidence="4">Porin</fullName>
    </submittedName>
</protein>
<evidence type="ECO:0000259" key="3">
    <source>
        <dbReference type="Pfam" id="PF13609"/>
    </source>
</evidence>
<sequence>MKYRFIAILGGLLCCCTPALFAYDVTDSFDVNAFGTVGVSTNDSDEIQFKVYPEQESSVDEGEFDFGLNTVLGLQARYQFSDALSFTTQGVARYKGRASWSTDIDWAYLNYDTPWSLSLRAGKFRFPIFHSSELAFVGYSRLYTRPALSFYGIGGYEHLHGLQASYNTSIERFDLAFQGSYGQSDNETPVRADGSFDKIESDDIKILSTRFGNDQFWINLAYTRLNSEVTTVPPIRPAIRLGVTDISMWSAEWQFRVAGLVVDGGYGKGEVERFQPDEELRYISLSYPVESFTPYLLYSSKQFSDLPRLMPANPGAPPLPPPPPPPDASDLSDETYSIGFRYDFHHNLALKCQLDHIKAGARSRVSNNPTGERGTHNALSLVLDWMF</sequence>
<dbReference type="AlphaFoldDB" id="A0A944MFE9"/>
<feature type="compositionally biased region" description="Pro residues" evidence="1">
    <location>
        <begin position="314"/>
        <end position="327"/>
    </location>
</feature>
<evidence type="ECO:0000256" key="2">
    <source>
        <dbReference type="SAM" id="SignalP"/>
    </source>
</evidence>
<organism evidence="4 5">
    <name type="scientific">Candidatus Thiodiazotropha taylori</name>
    <dbReference type="NCBI Taxonomy" id="2792791"/>
    <lineage>
        <taxon>Bacteria</taxon>
        <taxon>Pseudomonadati</taxon>
        <taxon>Pseudomonadota</taxon>
        <taxon>Gammaproteobacteria</taxon>
        <taxon>Chromatiales</taxon>
        <taxon>Sedimenticolaceae</taxon>
        <taxon>Candidatus Thiodiazotropha</taxon>
    </lineage>
</organism>
<reference evidence="4 5" key="1">
    <citation type="submission" date="2021-05" db="EMBL/GenBank/DDBJ databases">
        <title>Genetic and Functional Diversity in Clade A Lucinid endosymbionts from the Bahamas.</title>
        <authorList>
            <person name="Giani N.M."/>
            <person name="Engel A.S."/>
            <person name="Campbell B.J."/>
        </authorList>
    </citation>
    <scope>NUCLEOTIDE SEQUENCE [LARGE SCALE GENOMIC DNA]</scope>
    <source>
        <strain evidence="4">LUC16012Gg_MoonRockCtena</strain>
    </source>
</reference>
<feature type="region of interest" description="Disordered" evidence="1">
    <location>
        <begin position="309"/>
        <end position="332"/>
    </location>
</feature>
<dbReference type="GO" id="GO:0016020">
    <property type="term" value="C:membrane"/>
    <property type="evidence" value="ECO:0007669"/>
    <property type="project" value="InterPro"/>
</dbReference>
<feature type="domain" description="Porin" evidence="3">
    <location>
        <begin position="63"/>
        <end position="358"/>
    </location>
</feature>
<dbReference type="InterPro" id="IPR023614">
    <property type="entry name" value="Porin_dom_sf"/>
</dbReference>
<dbReference type="Pfam" id="PF13609">
    <property type="entry name" value="Porin_4"/>
    <property type="match status" value="1"/>
</dbReference>
<dbReference type="SUPFAM" id="SSF56935">
    <property type="entry name" value="Porins"/>
    <property type="match status" value="1"/>
</dbReference>
<dbReference type="GO" id="GO:0015288">
    <property type="term" value="F:porin activity"/>
    <property type="evidence" value="ECO:0007669"/>
    <property type="project" value="InterPro"/>
</dbReference>
<feature type="chain" id="PRO_5037061665" evidence="2">
    <location>
        <begin position="23"/>
        <end position="387"/>
    </location>
</feature>
<dbReference type="InterPro" id="IPR033900">
    <property type="entry name" value="Gram_neg_porin_domain"/>
</dbReference>
<dbReference type="EMBL" id="JAHHGM010000016">
    <property type="protein sequence ID" value="MBT2990402.1"/>
    <property type="molecule type" value="Genomic_DNA"/>
</dbReference>
<feature type="signal peptide" evidence="2">
    <location>
        <begin position="1"/>
        <end position="22"/>
    </location>
</feature>
<keyword evidence="2" id="KW-0732">Signal</keyword>
<name>A0A944MFE9_9GAMM</name>
<dbReference type="Gene3D" id="2.40.160.10">
    <property type="entry name" value="Porin"/>
    <property type="match status" value="1"/>
</dbReference>
<gene>
    <name evidence="4" type="ORF">KME65_15710</name>
</gene>
<accession>A0A944MFE9</accession>
<evidence type="ECO:0000313" key="4">
    <source>
        <dbReference type="EMBL" id="MBT2990402.1"/>
    </source>
</evidence>
<proteinExistence type="predicted"/>
<evidence type="ECO:0000256" key="1">
    <source>
        <dbReference type="SAM" id="MobiDB-lite"/>
    </source>
</evidence>
<comment type="caution">
    <text evidence="4">The sequence shown here is derived from an EMBL/GenBank/DDBJ whole genome shotgun (WGS) entry which is preliminary data.</text>
</comment>
<dbReference type="Proteomes" id="UP000770889">
    <property type="component" value="Unassembled WGS sequence"/>
</dbReference>
<evidence type="ECO:0000313" key="5">
    <source>
        <dbReference type="Proteomes" id="UP000770889"/>
    </source>
</evidence>